<dbReference type="InterPro" id="IPR022765">
    <property type="entry name" value="Dna2/Cas4_DUF83"/>
</dbReference>
<evidence type="ECO:0000256" key="15">
    <source>
        <dbReference type="SAM" id="MobiDB-lite"/>
    </source>
</evidence>
<feature type="region of interest" description="Disordered" evidence="15">
    <location>
        <begin position="1"/>
        <end position="21"/>
    </location>
</feature>
<keyword evidence="10 14" id="KW-0238">DNA-binding</keyword>
<dbReference type="InterPro" id="IPR050646">
    <property type="entry name" value="Cas1"/>
</dbReference>
<evidence type="ECO:0000313" key="18">
    <source>
        <dbReference type="Proteomes" id="UP000316714"/>
    </source>
</evidence>
<dbReference type="PANTHER" id="PTHR34353">
    <property type="entry name" value="CRISPR-ASSOCIATED ENDONUCLEASE CAS1 1"/>
    <property type="match status" value="1"/>
</dbReference>
<dbReference type="InterPro" id="IPR002729">
    <property type="entry name" value="CRISPR-assoc_Cas1"/>
</dbReference>
<dbReference type="InterPro" id="IPR042206">
    <property type="entry name" value="CRISPR-assoc_Cas1_C"/>
</dbReference>
<dbReference type="GO" id="GO:0046872">
    <property type="term" value="F:metal ion binding"/>
    <property type="evidence" value="ECO:0007669"/>
    <property type="project" value="UniProtKB-UniRule"/>
</dbReference>
<dbReference type="PANTHER" id="PTHR34353:SF2">
    <property type="entry name" value="CRISPR-ASSOCIATED ENDONUCLEASE CAS1 1"/>
    <property type="match status" value="1"/>
</dbReference>
<comment type="subunit">
    <text evidence="13 14">Homodimer, forms a heterotetramer with a Cas2 homodimer.</text>
</comment>
<keyword evidence="6 14" id="KW-0460">Magnesium</keyword>
<gene>
    <name evidence="14" type="primary">cas1</name>
    <name evidence="17" type="ORF">KOR34_53140</name>
</gene>
<evidence type="ECO:0000256" key="12">
    <source>
        <dbReference type="ARBA" id="ARBA00033996"/>
    </source>
</evidence>
<keyword evidence="3 14" id="KW-0255">Endonuclease</keyword>
<dbReference type="Proteomes" id="UP000316714">
    <property type="component" value="Unassembled WGS sequence"/>
</dbReference>
<comment type="cofactor">
    <cofactor evidence="14">
        <name>Mg(2+)</name>
        <dbReference type="ChEBI" id="CHEBI:18420"/>
    </cofactor>
    <cofactor evidence="14">
        <name>Mn(2+)</name>
        <dbReference type="ChEBI" id="CHEBI:29035"/>
    </cofactor>
</comment>
<dbReference type="InterPro" id="IPR013343">
    <property type="entry name" value="CRISPR-assoc_prot_Cas4"/>
</dbReference>
<proteinExistence type="inferred from homology"/>
<evidence type="ECO:0000313" key="17">
    <source>
        <dbReference type="EMBL" id="TWT29175.1"/>
    </source>
</evidence>
<evidence type="ECO:0000256" key="10">
    <source>
        <dbReference type="ARBA" id="ARBA00023125"/>
    </source>
</evidence>
<keyword evidence="1 14" id="KW-0540">Nuclease</keyword>
<keyword evidence="8" id="KW-0411">Iron-sulfur</keyword>
<comment type="caution">
    <text evidence="17">The sequence shown here is derived from an EMBL/GenBank/DDBJ whole genome shotgun (WGS) entry which is preliminary data.</text>
</comment>
<dbReference type="InterPro" id="IPR042211">
    <property type="entry name" value="CRISPR-assoc_Cas1_N"/>
</dbReference>
<keyword evidence="4 14" id="KW-0378">Hydrolase</keyword>
<evidence type="ECO:0000256" key="5">
    <source>
        <dbReference type="ARBA" id="ARBA00022839"/>
    </source>
</evidence>
<dbReference type="GO" id="GO:0043571">
    <property type="term" value="P:maintenance of CRISPR repeat elements"/>
    <property type="evidence" value="ECO:0007669"/>
    <property type="project" value="UniProtKB-UniRule"/>
</dbReference>
<evidence type="ECO:0000256" key="8">
    <source>
        <dbReference type="ARBA" id="ARBA00023014"/>
    </source>
</evidence>
<dbReference type="EC" id="3.1.-.-" evidence="14"/>
<name>A0A5C5UUZ5_9BACT</name>
<keyword evidence="5" id="KW-0269">Exonuclease</keyword>
<evidence type="ECO:0000259" key="16">
    <source>
        <dbReference type="Pfam" id="PF01930"/>
    </source>
</evidence>
<evidence type="ECO:0000256" key="7">
    <source>
        <dbReference type="ARBA" id="ARBA00023004"/>
    </source>
</evidence>
<comment type="similarity">
    <text evidence="14">Belongs to the CRISPR-associated endonuclease Cas1 family.</text>
</comment>
<feature type="region of interest" description="Disordered" evidence="15">
    <location>
        <begin position="61"/>
        <end position="93"/>
    </location>
</feature>
<dbReference type="CDD" id="cd09634">
    <property type="entry name" value="Cas1_I-II-III"/>
    <property type="match status" value="1"/>
</dbReference>
<protein>
    <recommendedName>
        <fullName evidence="14">CRISPR-associated endonuclease Cas1</fullName>
        <ecNumber evidence="14">3.1.-.-</ecNumber>
    </recommendedName>
</protein>
<evidence type="ECO:0000256" key="1">
    <source>
        <dbReference type="ARBA" id="ARBA00022722"/>
    </source>
</evidence>
<dbReference type="Gene3D" id="3.100.10.20">
    <property type="entry name" value="CRISPR-associated endonuclease Cas1, N-terminal domain"/>
    <property type="match status" value="1"/>
</dbReference>
<dbReference type="Pfam" id="PF01930">
    <property type="entry name" value="Cas_Cas4"/>
    <property type="match status" value="1"/>
</dbReference>
<dbReference type="Gene3D" id="1.20.120.920">
    <property type="entry name" value="CRISPR-associated endonuclease Cas1, C-terminal domain"/>
    <property type="match status" value="1"/>
</dbReference>
<evidence type="ECO:0000256" key="4">
    <source>
        <dbReference type="ARBA" id="ARBA00022801"/>
    </source>
</evidence>
<dbReference type="NCBIfam" id="TIGR00287">
    <property type="entry name" value="cas1"/>
    <property type="match status" value="1"/>
</dbReference>
<feature type="binding site" evidence="14">
    <location>
        <position position="473"/>
    </location>
    <ligand>
        <name>Mn(2+)</name>
        <dbReference type="ChEBI" id="CHEBI:29035"/>
    </ligand>
</feature>
<comment type="catalytic activity">
    <reaction evidence="12">
        <text>exonucleolytic cleavage in the 5'- to 3'-direction to yield nucleoside 3'-phosphates.</text>
        <dbReference type="EC" id="3.1.12.1"/>
    </reaction>
</comment>
<dbReference type="GO" id="GO:0004527">
    <property type="term" value="F:exonuclease activity"/>
    <property type="evidence" value="ECO:0007669"/>
    <property type="project" value="UniProtKB-KW"/>
</dbReference>
<feature type="binding site" evidence="14">
    <location>
        <position position="406"/>
    </location>
    <ligand>
        <name>Mn(2+)</name>
        <dbReference type="ChEBI" id="CHEBI:29035"/>
    </ligand>
</feature>
<dbReference type="HAMAP" id="MF_01470">
    <property type="entry name" value="Cas1"/>
    <property type="match status" value="1"/>
</dbReference>
<evidence type="ECO:0000256" key="11">
    <source>
        <dbReference type="ARBA" id="ARBA00023211"/>
    </source>
</evidence>
<accession>A0A5C5UUZ5</accession>
<feature type="binding site" evidence="14">
    <location>
        <position position="488"/>
    </location>
    <ligand>
        <name>Mn(2+)</name>
        <dbReference type="ChEBI" id="CHEBI:29035"/>
    </ligand>
</feature>
<dbReference type="GO" id="GO:0004519">
    <property type="term" value="F:endonuclease activity"/>
    <property type="evidence" value="ECO:0007669"/>
    <property type="project" value="UniProtKB-UniRule"/>
</dbReference>
<evidence type="ECO:0000256" key="2">
    <source>
        <dbReference type="ARBA" id="ARBA00022723"/>
    </source>
</evidence>
<dbReference type="GO" id="GO:0051536">
    <property type="term" value="F:iron-sulfur cluster binding"/>
    <property type="evidence" value="ECO:0007669"/>
    <property type="project" value="UniProtKB-KW"/>
</dbReference>
<keyword evidence="11 14" id="KW-0464">Manganese</keyword>
<dbReference type="GO" id="GO:0051607">
    <property type="term" value="P:defense response to virus"/>
    <property type="evidence" value="ECO:0007669"/>
    <property type="project" value="UniProtKB-UniRule"/>
</dbReference>
<keyword evidence="18" id="KW-1185">Reference proteome</keyword>
<keyword evidence="2 14" id="KW-0479">Metal-binding</keyword>
<evidence type="ECO:0000256" key="9">
    <source>
        <dbReference type="ARBA" id="ARBA00023118"/>
    </source>
</evidence>
<keyword evidence="7" id="KW-0408">Iron</keyword>
<dbReference type="NCBIfam" id="TIGR00372">
    <property type="entry name" value="cas4"/>
    <property type="match status" value="1"/>
</dbReference>
<evidence type="ECO:0000256" key="3">
    <source>
        <dbReference type="ARBA" id="ARBA00022759"/>
    </source>
</evidence>
<dbReference type="Pfam" id="PF01867">
    <property type="entry name" value="Cas_Cas1"/>
    <property type="match status" value="1"/>
</dbReference>
<dbReference type="InterPro" id="IPR011604">
    <property type="entry name" value="PDDEXK-like_dom_sf"/>
</dbReference>
<reference evidence="17 18" key="1">
    <citation type="submission" date="2019-02" db="EMBL/GenBank/DDBJ databases">
        <title>Deep-cultivation of Planctomycetes and their phenomic and genomic characterization uncovers novel biology.</title>
        <authorList>
            <person name="Wiegand S."/>
            <person name="Jogler M."/>
            <person name="Boedeker C."/>
            <person name="Pinto D."/>
            <person name="Vollmers J."/>
            <person name="Rivas-Marin E."/>
            <person name="Kohn T."/>
            <person name="Peeters S.H."/>
            <person name="Heuer A."/>
            <person name="Rast P."/>
            <person name="Oberbeckmann S."/>
            <person name="Bunk B."/>
            <person name="Jeske O."/>
            <person name="Meyerdierks A."/>
            <person name="Storesund J.E."/>
            <person name="Kallscheuer N."/>
            <person name="Luecker S."/>
            <person name="Lage O.M."/>
            <person name="Pohl T."/>
            <person name="Merkel B.J."/>
            <person name="Hornburger P."/>
            <person name="Mueller R.-W."/>
            <person name="Bruemmer F."/>
            <person name="Labrenz M."/>
            <person name="Spormann A.M."/>
            <person name="Op Den Camp H."/>
            <person name="Overmann J."/>
            <person name="Amann R."/>
            <person name="Jetten M.S.M."/>
            <person name="Mascher T."/>
            <person name="Medema M.H."/>
            <person name="Devos D.P."/>
            <person name="Kaster A.-K."/>
            <person name="Ovreas L."/>
            <person name="Rohde M."/>
            <person name="Galperin M.Y."/>
            <person name="Jogler C."/>
        </authorList>
    </citation>
    <scope>NUCLEOTIDE SEQUENCE [LARGE SCALE GENOMIC DNA]</scope>
    <source>
        <strain evidence="17 18">KOR34</strain>
    </source>
</reference>
<dbReference type="RefSeq" id="WP_197531766.1">
    <property type="nucleotide sequence ID" value="NZ_SIHJ01000011.1"/>
</dbReference>
<comment type="function">
    <text evidence="14">CRISPR (clustered regularly interspaced short palindromic repeat), is an adaptive immune system that provides protection against mobile genetic elements (viruses, transposable elements and conjugative plasmids). CRISPR clusters contain spacers, sequences complementary to antecedent mobile elements, and target invading nucleic acids. CRISPR clusters are transcribed and processed into CRISPR RNA (crRNA). Acts as a dsDNA endonuclease. Involved in the integration of spacer DNA into the CRISPR cassette.</text>
</comment>
<dbReference type="AlphaFoldDB" id="A0A5C5UUZ5"/>
<sequence>MAAETESAVPSSDPPVGAGDAQPDLLPVRMLNEFAYCPRLGTLMWADGEWAPSLDTRQGLFTHRRVDKGDRRAVPESDAPPEEPLHARSVSLSAPGEGLTAKLDLLELDGPVATPVDYKKGKAPDLPEGAYEPERVQLCAQGLILRENGYRCDEGVLYFAGSRRRVSIPFDDALVERTRELAAAFRLAAANDRLPPPLKDSPKCPRCSLVGICLPDETNLLSAEAADEHTGGALHRKPRKLLPALSEALPLYVQQQGAFVGKSGDRLTVKLEGKKLTDARLLDVSQICLFGNVMLSAPAISELARRGTPICHFSYGGWLNAITTGLAHKNIALRIRQFEVAADPAASLGIARGIVAGKVRNQRTLLRRQLKERDKGDRNHPALTALDDYRQRAEHTTEAGSLLGLEGMAAKTYFAEFFGLLPPWSRGDTNGRNRRPPTDPANAVLSFLYSLLTKELHVAVQSVGFDPMLGVFHRPRYGRPSLALDLAEEFRPLVADSATLMLFNNGELSEESFLSRAGAVALTDAGRRSVIAAFERRLAQEVTHPIFGYRIVYRRVLEVQARLLARAVTGEIEHYPAFTTR</sequence>
<feature type="domain" description="DUF83" evidence="16">
    <location>
        <begin position="30"/>
        <end position="214"/>
    </location>
</feature>
<dbReference type="EMBL" id="SIHJ01000011">
    <property type="protein sequence ID" value="TWT29175.1"/>
    <property type="molecule type" value="Genomic_DNA"/>
</dbReference>
<evidence type="ECO:0000256" key="13">
    <source>
        <dbReference type="ARBA" id="ARBA00038592"/>
    </source>
</evidence>
<keyword evidence="9 14" id="KW-0051">Antiviral defense</keyword>
<evidence type="ECO:0000256" key="6">
    <source>
        <dbReference type="ARBA" id="ARBA00022842"/>
    </source>
</evidence>
<dbReference type="GO" id="GO:0003677">
    <property type="term" value="F:DNA binding"/>
    <property type="evidence" value="ECO:0007669"/>
    <property type="project" value="UniProtKB-KW"/>
</dbReference>
<evidence type="ECO:0000256" key="14">
    <source>
        <dbReference type="HAMAP-Rule" id="MF_01470"/>
    </source>
</evidence>
<organism evidence="17 18">
    <name type="scientific">Posidoniimonas corsicana</name>
    <dbReference type="NCBI Taxonomy" id="1938618"/>
    <lineage>
        <taxon>Bacteria</taxon>
        <taxon>Pseudomonadati</taxon>
        <taxon>Planctomycetota</taxon>
        <taxon>Planctomycetia</taxon>
        <taxon>Pirellulales</taxon>
        <taxon>Lacipirellulaceae</taxon>
        <taxon>Posidoniimonas</taxon>
    </lineage>
</organism>
<dbReference type="Gene3D" id="3.90.320.10">
    <property type="match status" value="1"/>
</dbReference>